<evidence type="ECO:0000313" key="3">
    <source>
        <dbReference type="Proteomes" id="UP000199095"/>
    </source>
</evidence>
<accession>A0A1H9Z5Z0</accession>
<keyword evidence="3" id="KW-1185">Reference proteome</keyword>
<dbReference type="Proteomes" id="UP000199095">
    <property type="component" value="Unassembled WGS sequence"/>
</dbReference>
<evidence type="ECO:0000313" key="2">
    <source>
        <dbReference type="EMBL" id="SES76923.1"/>
    </source>
</evidence>
<dbReference type="STRING" id="237682.SAMN05421676_101404"/>
<reference evidence="3" key="1">
    <citation type="submission" date="2016-10" db="EMBL/GenBank/DDBJ databases">
        <authorList>
            <person name="Varghese N."/>
            <person name="Submissions S."/>
        </authorList>
    </citation>
    <scope>NUCLEOTIDE SEQUENCE [LARGE SCALE GENOMIC DNA]</scope>
    <source>
        <strain evidence="3">CGMCC 1.3566</strain>
    </source>
</reference>
<keyword evidence="1" id="KW-0812">Transmembrane</keyword>
<gene>
    <name evidence="2" type="ORF">SAMN05421676_101404</name>
</gene>
<dbReference type="EMBL" id="FOHJ01000001">
    <property type="protein sequence ID" value="SES76923.1"/>
    <property type="molecule type" value="Genomic_DNA"/>
</dbReference>
<feature type="transmembrane region" description="Helical" evidence="1">
    <location>
        <begin position="20"/>
        <end position="38"/>
    </location>
</feature>
<keyword evidence="1" id="KW-0472">Membrane</keyword>
<organism evidence="2 3">
    <name type="scientific">Salinibacillus kushneri</name>
    <dbReference type="NCBI Taxonomy" id="237682"/>
    <lineage>
        <taxon>Bacteria</taxon>
        <taxon>Bacillati</taxon>
        <taxon>Bacillota</taxon>
        <taxon>Bacilli</taxon>
        <taxon>Bacillales</taxon>
        <taxon>Bacillaceae</taxon>
        <taxon>Salinibacillus</taxon>
    </lineage>
</organism>
<sequence>MVSYTNKQFIDKIIIDLRGVALAVIVVITELRLSALLAT</sequence>
<proteinExistence type="predicted"/>
<keyword evidence="1" id="KW-1133">Transmembrane helix</keyword>
<name>A0A1H9Z5Z0_9BACI</name>
<protein>
    <submittedName>
        <fullName evidence="2">Uncharacterized protein</fullName>
    </submittedName>
</protein>
<evidence type="ECO:0000256" key="1">
    <source>
        <dbReference type="SAM" id="Phobius"/>
    </source>
</evidence>
<dbReference type="AlphaFoldDB" id="A0A1H9Z5Z0"/>